<organism evidence="2">
    <name type="scientific">Glycine soja</name>
    <name type="common">Wild soybean</name>
    <dbReference type="NCBI Taxonomy" id="3848"/>
    <lineage>
        <taxon>Eukaryota</taxon>
        <taxon>Viridiplantae</taxon>
        <taxon>Streptophyta</taxon>
        <taxon>Embryophyta</taxon>
        <taxon>Tracheophyta</taxon>
        <taxon>Spermatophyta</taxon>
        <taxon>Magnoliopsida</taxon>
        <taxon>eudicotyledons</taxon>
        <taxon>Gunneridae</taxon>
        <taxon>Pentapetalae</taxon>
        <taxon>rosids</taxon>
        <taxon>fabids</taxon>
        <taxon>Fabales</taxon>
        <taxon>Fabaceae</taxon>
        <taxon>Papilionoideae</taxon>
        <taxon>50 kb inversion clade</taxon>
        <taxon>NPAAA clade</taxon>
        <taxon>indigoferoid/millettioid clade</taxon>
        <taxon>Phaseoleae</taxon>
        <taxon>Glycine</taxon>
        <taxon>Glycine subgen. Soja</taxon>
    </lineage>
</organism>
<dbReference type="Proteomes" id="UP000053555">
    <property type="component" value="Unassembled WGS sequence"/>
</dbReference>
<protein>
    <submittedName>
        <fullName evidence="2">Protein rough sheath 2 like</fullName>
    </submittedName>
</protein>
<dbReference type="EMBL" id="KN663542">
    <property type="protein sequence ID" value="KHN12041.1"/>
    <property type="molecule type" value="Genomic_DNA"/>
</dbReference>
<name>A0A0B2PRL5_GLYSO</name>
<evidence type="ECO:0000256" key="1">
    <source>
        <dbReference type="SAM" id="Coils"/>
    </source>
</evidence>
<proteinExistence type="predicted"/>
<reference evidence="2" key="1">
    <citation type="submission" date="2014-07" db="EMBL/GenBank/DDBJ databases">
        <title>Identification of a novel salt tolerance gene in wild soybean by whole-genome sequencing.</title>
        <authorList>
            <person name="Lam H.-M."/>
            <person name="Qi X."/>
            <person name="Li M.-W."/>
            <person name="Liu X."/>
            <person name="Xie M."/>
            <person name="Ni M."/>
            <person name="Xu X."/>
        </authorList>
    </citation>
    <scope>NUCLEOTIDE SEQUENCE [LARGE SCALE GENOMIC DNA]</scope>
    <source>
        <tissue evidence="2">Root</tissue>
    </source>
</reference>
<evidence type="ECO:0000313" key="2">
    <source>
        <dbReference type="EMBL" id="KHN12041.1"/>
    </source>
</evidence>
<dbReference type="PANTHER" id="PTHR47214:SF3">
    <property type="entry name" value="TRANSCRIPTION FACTOR AS1"/>
    <property type="match status" value="1"/>
</dbReference>
<gene>
    <name evidence="2" type="ORF">glysoja_049074</name>
</gene>
<keyword evidence="1" id="KW-0175">Coiled coil</keyword>
<accession>A0A0B2PRL5</accession>
<dbReference type="InterPro" id="IPR052844">
    <property type="entry name" value="Leaf_Dev_Regulator"/>
</dbReference>
<dbReference type="PANTHER" id="PTHR47214">
    <property type="entry name" value="PROTEIN ROUGH SHEATH 2 HOMOLOG"/>
    <property type="match status" value="1"/>
</dbReference>
<feature type="coiled-coil region" evidence="1">
    <location>
        <begin position="3"/>
        <end position="63"/>
    </location>
</feature>
<dbReference type="AlphaFoldDB" id="A0A0B2PRL5"/>
<sequence>MVVRELERKIVQLEQDNKELGDLLKELREAQINNGAAALDRIEAEYREQLAGLRRDAESKEQKLAEQWAAKHLRLTKFVEQVGCRSRLTEPNGR</sequence>